<dbReference type="Proteomes" id="UP000537718">
    <property type="component" value="Unassembled WGS sequence"/>
</dbReference>
<protein>
    <submittedName>
        <fullName evidence="2">Asparagine N-glycosylation enzyme membrane subunit Stt3</fullName>
    </submittedName>
</protein>
<reference evidence="2 3" key="1">
    <citation type="submission" date="2020-08" db="EMBL/GenBank/DDBJ databases">
        <title>Genomic Encyclopedia of Type Strains, Phase IV (KMG-V): Genome sequencing to study the core and pangenomes of soil and plant-associated prokaryotes.</title>
        <authorList>
            <person name="Whitman W."/>
        </authorList>
    </citation>
    <scope>NUCLEOTIDE SEQUENCE [LARGE SCALE GENOMIC DNA]</scope>
    <source>
        <strain evidence="2 3">MP7CTX6</strain>
    </source>
</reference>
<proteinExistence type="predicted"/>
<keyword evidence="1" id="KW-0472">Membrane</keyword>
<keyword evidence="1" id="KW-0812">Transmembrane</keyword>
<organism evidence="2 3">
    <name type="scientific">Pedobacter cryoconitis</name>
    <dbReference type="NCBI Taxonomy" id="188932"/>
    <lineage>
        <taxon>Bacteria</taxon>
        <taxon>Pseudomonadati</taxon>
        <taxon>Bacteroidota</taxon>
        <taxon>Sphingobacteriia</taxon>
        <taxon>Sphingobacteriales</taxon>
        <taxon>Sphingobacteriaceae</taxon>
        <taxon>Pedobacter</taxon>
    </lineage>
</organism>
<keyword evidence="1" id="KW-1133">Transmembrane helix</keyword>
<name>A0A7W9DIT2_9SPHI</name>
<feature type="transmembrane region" description="Helical" evidence="1">
    <location>
        <begin position="33"/>
        <end position="53"/>
    </location>
</feature>
<feature type="transmembrane region" description="Helical" evidence="1">
    <location>
        <begin position="193"/>
        <end position="215"/>
    </location>
</feature>
<feature type="transmembrane region" description="Helical" evidence="1">
    <location>
        <begin position="92"/>
        <end position="114"/>
    </location>
</feature>
<gene>
    <name evidence="2" type="ORF">HDE69_000456</name>
</gene>
<dbReference type="RefSeq" id="WP_183865562.1">
    <property type="nucleotide sequence ID" value="NZ_JACHCF010000001.1"/>
</dbReference>
<accession>A0A7W9DIT2</accession>
<feature type="transmembrane region" description="Helical" evidence="1">
    <location>
        <begin position="156"/>
        <end position="181"/>
    </location>
</feature>
<sequence length="225" mass="25303">MEHLPFYIKLIFILSTIFSVLMLYKAGNYSKSIILITLSWLALQAVVSLSGFYTVTSTIPPRFALLVFPPVILIAVSFFTRKGRNILDGFSLKTLTLLHLVRIPVELGLYGLYLHRVVPEIMTFEGRNFDILCGLTAPIVYYFGYIKKVLNSKVLIAWNILCLLSLANIVSTAVLSAPFPIQQFAFDQPNMALLYFPFVWLPCCIVPGVLLAHLVTIKRLINSSI</sequence>
<feature type="transmembrane region" description="Helical" evidence="1">
    <location>
        <begin position="6"/>
        <end position="24"/>
    </location>
</feature>
<comment type="caution">
    <text evidence="2">The sequence shown here is derived from an EMBL/GenBank/DDBJ whole genome shotgun (WGS) entry which is preliminary data.</text>
</comment>
<evidence type="ECO:0000313" key="3">
    <source>
        <dbReference type="Proteomes" id="UP000537718"/>
    </source>
</evidence>
<evidence type="ECO:0000256" key="1">
    <source>
        <dbReference type="SAM" id="Phobius"/>
    </source>
</evidence>
<dbReference type="AlphaFoldDB" id="A0A7W9DIT2"/>
<dbReference type="EMBL" id="JACHCF010000001">
    <property type="protein sequence ID" value="MBB5619420.1"/>
    <property type="molecule type" value="Genomic_DNA"/>
</dbReference>
<evidence type="ECO:0000313" key="2">
    <source>
        <dbReference type="EMBL" id="MBB5619420.1"/>
    </source>
</evidence>
<feature type="transmembrane region" description="Helical" evidence="1">
    <location>
        <begin position="59"/>
        <end position="80"/>
    </location>
</feature>